<evidence type="ECO:0000313" key="1">
    <source>
        <dbReference type="EMBL" id="TVX96285.1"/>
    </source>
</evidence>
<dbReference type="InterPro" id="IPR036086">
    <property type="entry name" value="ParB/Sulfiredoxin_sf"/>
</dbReference>
<dbReference type="OrthoDB" id="2650331at2"/>
<gene>
    <name evidence="1" type="ORF">FPZ45_21505</name>
</gene>
<dbReference type="RefSeq" id="WP_144706367.1">
    <property type="nucleotide sequence ID" value="NZ_VNJJ01000017.1"/>
</dbReference>
<sequence length="141" mass="16302">MSVFTLKSAMEFASNDDIETWIHLVLNGEGDNVGLSKGLKNKKRYWIGPIEIETRCLDRVVGPESHMEYIEDEEWWNHNINQICKRLEDGWDMPPLIAENRNGTLSVRDGNHRLGALQKLNKEKCHIIIWDDGGVENILKF</sequence>
<dbReference type="SUPFAM" id="SSF110849">
    <property type="entry name" value="ParB/Sulfiredoxin"/>
    <property type="match status" value="1"/>
</dbReference>
<keyword evidence="2" id="KW-1185">Reference proteome</keyword>
<dbReference type="AlphaFoldDB" id="A0A559J8S0"/>
<reference evidence="1 2" key="1">
    <citation type="submission" date="2019-07" db="EMBL/GenBank/DDBJ databases">
        <authorList>
            <person name="Kim J."/>
        </authorList>
    </citation>
    <scope>NUCLEOTIDE SEQUENCE [LARGE SCALE GENOMIC DNA]</scope>
    <source>
        <strain evidence="1 2">G13</strain>
    </source>
</reference>
<evidence type="ECO:0000313" key="2">
    <source>
        <dbReference type="Proteomes" id="UP000316330"/>
    </source>
</evidence>
<accession>A0A559J8S0</accession>
<name>A0A559J8S0_9BACL</name>
<dbReference type="EMBL" id="VNJJ01000017">
    <property type="protein sequence ID" value="TVX96285.1"/>
    <property type="molecule type" value="Genomic_DNA"/>
</dbReference>
<comment type="caution">
    <text evidence="1">The sequence shown here is derived from an EMBL/GenBank/DDBJ whole genome shotgun (WGS) entry which is preliminary data.</text>
</comment>
<protein>
    <submittedName>
        <fullName evidence="1">Chromosome partitioning protein ParB</fullName>
    </submittedName>
</protein>
<organism evidence="1 2">
    <name type="scientific">Cohnella terricola</name>
    <dbReference type="NCBI Taxonomy" id="1289167"/>
    <lineage>
        <taxon>Bacteria</taxon>
        <taxon>Bacillati</taxon>
        <taxon>Bacillota</taxon>
        <taxon>Bacilli</taxon>
        <taxon>Bacillales</taxon>
        <taxon>Paenibacillaceae</taxon>
        <taxon>Cohnella</taxon>
    </lineage>
</organism>
<dbReference type="Proteomes" id="UP000316330">
    <property type="component" value="Unassembled WGS sequence"/>
</dbReference>
<proteinExistence type="predicted"/>